<evidence type="ECO:0000313" key="3">
    <source>
        <dbReference type="Proteomes" id="UP000762110"/>
    </source>
</evidence>
<proteinExistence type="predicted"/>
<dbReference type="RefSeq" id="WP_173273339.1">
    <property type="nucleotide sequence ID" value="NZ_JABMKV010000003.1"/>
</dbReference>
<reference evidence="2 3" key="1">
    <citation type="submission" date="2020-05" db="EMBL/GenBank/DDBJ databases">
        <title>Description of Pedobacter foliorum sp. nov.</title>
        <authorList>
            <person name="Qi S."/>
            <person name="Carlier A."/>
            <person name="Cnockaert M."/>
            <person name="Vandamme P."/>
        </authorList>
    </citation>
    <scope>NUCLEOTIDE SEQUENCE [LARGE SCALE GENOMIC DNA]</scope>
    <source>
        <strain evidence="2 3">LMG 31300</strain>
    </source>
</reference>
<dbReference type="EMBL" id="JABMKV010000003">
    <property type="protein sequence ID" value="NQX32858.1"/>
    <property type="molecule type" value="Genomic_DNA"/>
</dbReference>
<dbReference type="Gene3D" id="3.40.50.720">
    <property type="entry name" value="NAD(P)-binding Rossmann-like Domain"/>
    <property type="match status" value="1"/>
</dbReference>
<keyword evidence="2" id="KW-0808">Transferase</keyword>
<sequence length="465" mass="52044">MNTLRISGHHYGQLKEHLFPGDNKEAVAIALCGRGTFNSNEQFLIQELLLVPYEVCDRKHDYINWPTDIINPFLERAAKRDLAIVKFHCHPGPGIHEYFSDLDDVADDTLFKSIQSWLDNEHSHASCIMLPDGRIFGRVFKGEMQSEPMHKVLIAGSDVLIWRYTEDGSKIAEDAQLRNRQAFGEKTVSELNKMKVGIVGCSGTGSITIEQLKRLGVGELVLVDPDYIDGLNLNRIIGSKRSDAESNVPKTEVMKREIDALGIGTKVTVFYSDISKREVVKELADCDFLFSCVDGAEGRHILNLISSFYVLPLIDMGVKLNADGQGGINNIFGQVHFVQPGGSSLLNRHQYGLDRLLSESIKRIDGEEHARNQYLASVSESSPAVISINMQVSATAVNDFLARIHPFRNMPNSEVDVIKIDYTDCVSYSEQMKEPCAFFNKWIGKGDIEPLLNSPELSRHVEKVY</sequence>
<name>A0ABX2DH66_9SPHI</name>
<accession>A0ABX2DH66</accession>
<dbReference type="InterPro" id="IPR045886">
    <property type="entry name" value="ThiF/MoeB/HesA"/>
</dbReference>
<comment type="caution">
    <text evidence="2">The sequence shown here is derived from an EMBL/GenBank/DDBJ whole genome shotgun (WGS) entry which is preliminary data.</text>
</comment>
<organism evidence="2 3">
    <name type="scientific">Pedobacter boryungensis</name>
    <dbReference type="NCBI Taxonomy" id="869962"/>
    <lineage>
        <taxon>Bacteria</taxon>
        <taxon>Pseudomonadati</taxon>
        <taxon>Bacteroidota</taxon>
        <taxon>Sphingobacteriia</taxon>
        <taxon>Sphingobacteriales</taxon>
        <taxon>Sphingobacteriaceae</taxon>
        <taxon>Pedobacter</taxon>
    </lineage>
</organism>
<evidence type="ECO:0000313" key="2">
    <source>
        <dbReference type="EMBL" id="NQX32858.1"/>
    </source>
</evidence>
<dbReference type="InterPro" id="IPR000594">
    <property type="entry name" value="ThiF_NAD_FAD-bd"/>
</dbReference>
<dbReference type="GO" id="GO:0016779">
    <property type="term" value="F:nucleotidyltransferase activity"/>
    <property type="evidence" value="ECO:0007669"/>
    <property type="project" value="UniProtKB-KW"/>
</dbReference>
<keyword evidence="3" id="KW-1185">Reference proteome</keyword>
<dbReference type="Proteomes" id="UP000762110">
    <property type="component" value="Unassembled WGS sequence"/>
</dbReference>
<dbReference type="PANTHER" id="PTHR43267:SF1">
    <property type="entry name" value="TRNA THREONYLCARBAMOYLADENOSINE DEHYDRATASE"/>
    <property type="match status" value="1"/>
</dbReference>
<dbReference type="CDD" id="cd01483">
    <property type="entry name" value="E1_enzyme_family"/>
    <property type="match status" value="1"/>
</dbReference>
<dbReference type="SUPFAM" id="SSF69572">
    <property type="entry name" value="Activating enzymes of the ubiquitin-like proteins"/>
    <property type="match status" value="1"/>
</dbReference>
<protein>
    <submittedName>
        <fullName evidence="2">ThiF family adenylyltransferase</fullName>
    </submittedName>
</protein>
<gene>
    <name evidence="2" type="ORF">HQN85_14040</name>
</gene>
<dbReference type="Pfam" id="PF00899">
    <property type="entry name" value="ThiF"/>
    <property type="match status" value="1"/>
</dbReference>
<dbReference type="InterPro" id="IPR035985">
    <property type="entry name" value="Ubiquitin-activating_enz"/>
</dbReference>
<keyword evidence="2" id="KW-0548">Nucleotidyltransferase</keyword>
<evidence type="ECO:0000259" key="1">
    <source>
        <dbReference type="Pfam" id="PF00899"/>
    </source>
</evidence>
<dbReference type="PANTHER" id="PTHR43267">
    <property type="entry name" value="TRNA THREONYLCARBAMOYLADENOSINE DEHYDRATASE"/>
    <property type="match status" value="1"/>
</dbReference>
<feature type="domain" description="THIF-type NAD/FAD binding fold" evidence="1">
    <location>
        <begin position="179"/>
        <end position="319"/>
    </location>
</feature>